<protein>
    <submittedName>
        <fullName evidence="14">Sigma-54-dependent Fis family transcriptional regulator</fullName>
    </submittedName>
</protein>
<keyword evidence="2" id="KW-0963">Cytoplasm</keyword>
<dbReference type="SMART" id="SM00448">
    <property type="entry name" value="REC"/>
    <property type="match status" value="1"/>
</dbReference>
<dbReference type="PROSITE" id="PS50110">
    <property type="entry name" value="RESPONSE_REGULATORY"/>
    <property type="match status" value="1"/>
</dbReference>
<keyword evidence="3 11" id="KW-0597">Phosphoprotein</keyword>
<evidence type="ECO:0000313" key="14">
    <source>
        <dbReference type="EMBL" id="MBI3014137.1"/>
    </source>
</evidence>
<evidence type="ECO:0000256" key="1">
    <source>
        <dbReference type="ARBA" id="ARBA00004496"/>
    </source>
</evidence>
<dbReference type="InterPro" id="IPR011006">
    <property type="entry name" value="CheY-like_superfamily"/>
</dbReference>
<dbReference type="FunFam" id="3.40.50.300:FF:000006">
    <property type="entry name" value="DNA-binding transcriptional regulator NtrC"/>
    <property type="match status" value="1"/>
</dbReference>
<feature type="domain" description="Response regulatory" evidence="13">
    <location>
        <begin position="5"/>
        <end position="119"/>
    </location>
</feature>
<dbReference type="PROSITE" id="PS00675">
    <property type="entry name" value="SIGMA54_INTERACT_1"/>
    <property type="match status" value="1"/>
</dbReference>
<gene>
    <name evidence="14" type="ORF">HYY65_03510</name>
</gene>
<dbReference type="InterPro" id="IPR025944">
    <property type="entry name" value="Sigma_54_int_dom_CS"/>
</dbReference>
<dbReference type="PANTHER" id="PTHR32071:SF113">
    <property type="entry name" value="ALGINATE BIOSYNTHESIS TRANSCRIPTIONAL REGULATORY PROTEIN ALGB"/>
    <property type="match status" value="1"/>
</dbReference>
<dbReference type="PANTHER" id="PTHR32071">
    <property type="entry name" value="TRANSCRIPTIONAL REGULATORY PROTEIN"/>
    <property type="match status" value="1"/>
</dbReference>
<keyword evidence="9" id="KW-0010">Activator</keyword>
<dbReference type="PROSITE" id="PS00688">
    <property type="entry name" value="SIGMA54_INTERACT_3"/>
    <property type="match status" value="1"/>
</dbReference>
<dbReference type="Proteomes" id="UP000741360">
    <property type="component" value="Unassembled WGS sequence"/>
</dbReference>
<comment type="caution">
    <text evidence="14">The sequence shown here is derived from an EMBL/GenBank/DDBJ whole genome shotgun (WGS) entry which is preliminary data.</text>
</comment>
<evidence type="ECO:0000256" key="11">
    <source>
        <dbReference type="PROSITE-ProRule" id="PRU00169"/>
    </source>
</evidence>
<dbReference type="PROSITE" id="PS50045">
    <property type="entry name" value="SIGMA54_INTERACT_4"/>
    <property type="match status" value="1"/>
</dbReference>
<dbReference type="GO" id="GO:0005524">
    <property type="term" value="F:ATP binding"/>
    <property type="evidence" value="ECO:0007669"/>
    <property type="project" value="UniProtKB-KW"/>
</dbReference>
<dbReference type="PROSITE" id="PS00676">
    <property type="entry name" value="SIGMA54_INTERACT_2"/>
    <property type="match status" value="1"/>
</dbReference>
<comment type="subcellular location">
    <subcellularLocation>
        <location evidence="1">Cytoplasm</location>
    </subcellularLocation>
</comment>
<dbReference type="InterPro" id="IPR002197">
    <property type="entry name" value="HTH_Fis"/>
</dbReference>
<dbReference type="AlphaFoldDB" id="A0A932LZK5"/>
<feature type="modified residue" description="4-aspartylphosphate" evidence="11">
    <location>
        <position position="54"/>
    </location>
</feature>
<dbReference type="Pfam" id="PF00072">
    <property type="entry name" value="Response_reg"/>
    <property type="match status" value="1"/>
</dbReference>
<keyword evidence="6" id="KW-0902">Two-component regulatory system</keyword>
<evidence type="ECO:0000256" key="3">
    <source>
        <dbReference type="ARBA" id="ARBA00022553"/>
    </source>
</evidence>
<evidence type="ECO:0000256" key="2">
    <source>
        <dbReference type="ARBA" id="ARBA00022490"/>
    </source>
</evidence>
<dbReference type="InterPro" id="IPR001789">
    <property type="entry name" value="Sig_transdc_resp-reg_receiver"/>
</dbReference>
<dbReference type="InterPro" id="IPR009057">
    <property type="entry name" value="Homeodomain-like_sf"/>
</dbReference>
<dbReference type="Pfam" id="PF25601">
    <property type="entry name" value="AAA_lid_14"/>
    <property type="match status" value="1"/>
</dbReference>
<dbReference type="Gene3D" id="1.10.10.60">
    <property type="entry name" value="Homeodomain-like"/>
    <property type="match status" value="1"/>
</dbReference>
<keyword evidence="10" id="KW-0804">Transcription</keyword>
<dbReference type="GO" id="GO:0006355">
    <property type="term" value="P:regulation of DNA-templated transcription"/>
    <property type="evidence" value="ECO:0007669"/>
    <property type="project" value="InterPro"/>
</dbReference>
<evidence type="ECO:0000256" key="8">
    <source>
        <dbReference type="ARBA" id="ARBA00023125"/>
    </source>
</evidence>
<dbReference type="GO" id="GO:0043565">
    <property type="term" value="F:sequence-specific DNA binding"/>
    <property type="evidence" value="ECO:0007669"/>
    <property type="project" value="InterPro"/>
</dbReference>
<evidence type="ECO:0000256" key="5">
    <source>
        <dbReference type="ARBA" id="ARBA00022840"/>
    </source>
</evidence>
<evidence type="ECO:0000256" key="4">
    <source>
        <dbReference type="ARBA" id="ARBA00022741"/>
    </source>
</evidence>
<keyword evidence="5" id="KW-0067">ATP-binding</keyword>
<dbReference type="SUPFAM" id="SSF52540">
    <property type="entry name" value="P-loop containing nucleoside triphosphate hydrolases"/>
    <property type="match status" value="1"/>
</dbReference>
<dbReference type="GO" id="GO:0000160">
    <property type="term" value="P:phosphorelay signal transduction system"/>
    <property type="evidence" value="ECO:0007669"/>
    <property type="project" value="UniProtKB-KW"/>
</dbReference>
<dbReference type="CDD" id="cd00009">
    <property type="entry name" value="AAA"/>
    <property type="match status" value="1"/>
</dbReference>
<dbReference type="EMBL" id="JACPSX010000058">
    <property type="protein sequence ID" value="MBI3014137.1"/>
    <property type="molecule type" value="Genomic_DNA"/>
</dbReference>
<proteinExistence type="predicted"/>
<evidence type="ECO:0000256" key="7">
    <source>
        <dbReference type="ARBA" id="ARBA00023015"/>
    </source>
</evidence>
<dbReference type="InterPro" id="IPR003593">
    <property type="entry name" value="AAA+_ATPase"/>
</dbReference>
<dbReference type="InterPro" id="IPR027417">
    <property type="entry name" value="P-loop_NTPase"/>
</dbReference>
<dbReference type="Pfam" id="PF00158">
    <property type="entry name" value="Sigma54_activat"/>
    <property type="match status" value="1"/>
</dbReference>
<dbReference type="Gene3D" id="3.40.50.300">
    <property type="entry name" value="P-loop containing nucleotide triphosphate hydrolases"/>
    <property type="match status" value="1"/>
</dbReference>
<evidence type="ECO:0000259" key="13">
    <source>
        <dbReference type="PROSITE" id="PS50110"/>
    </source>
</evidence>
<dbReference type="GO" id="GO:0005737">
    <property type="term" value="C:cytoplasm"/>
    <property type="evidence" value="ECO:0007669"/>
    <property type="project" value="UniProtKB-SubCell"/>
</dbReference>
<dbReference type="SUPFAM" id="SSF46689">
    <property type="entry name" value="Homeodomain-like"/>
    <property type="match status" value="1"/>
</dbReference>
<evidence type="ECO:0000313" key="15">
    <source>
        <dbReference type="Proteomes" id="UP000741360"/>
    </source>
</evidence>
<accession>A0A932LZK5</accession>
<sequence length="455" mass="51418">MVREKILIIDDEEGIRQLFVRLLHGAKYEVHPFERGAPALESMQRETYDLVITDLRMPGMDGMEVLERVRQERPELPVIVLTGHGTVESAVEAMKRGAYDYITKPVQPEEIELTIEKALREKRLSEENRILKEQLTERYSLDALLGKSPKMRELFQLILQVAPSDAAVLIQGESGTGKELVARAIHTHSARSKRILLSLNCAALPETLLESELFGHEKGAFTGALTAKKGLLEVADGGTLYLDEIGDMPYSLQAKLLRAVEQGEFLRLGGQSPIHVDVRTISSTNRNLKEMVESGKFREDLYYRLNIIMIHVPPLRDRQEDIPLLSEHFCRKFAEKMGKPIKGFAPPAMEALLAYDWPGNVRQLENIIERAVIMTAGETIEKESLATEILAAPSTSSEGYLHLPLKEAKEKLERDYLLRVLKLHHGNVSLAAQEAGIHKTHFYQKLRQYGIRFES</sequence>
<dbReference type="Pfam" id="PF02954">
    <property type="entry name" value="HTH_8"/>
    <property type="match status" value="1"/>
</dbReference>
<keyword evidence="4" id="KW-0547">Nucleotide-binding</keyword>
<dbReference type="Gene3D" id="3.40.50.2300">
    <property type="match status" value="1"/>
</dbReference>
<dbReference type="InterPro" id="IPR025662">
    <property type="entry name" value="Sigma_54_int_dom_ATP-bd_1"/>
</dbReference>
<dbReference type="SUPFAM" id="SSF52172">
    <property type="entry name" value="CheY-like"/>
    <property type="match status" value="1"/>
</dbReference>
<dbReference type="FunFam" id="1.10.8.60:FF:000014">
    <property type="entry name" value="DNA-binding transcriptional regulator NtrC"/>
    <property type="match status" value="1"/>
</dbReference>
<dbReference type="InterPro" id="IPR058031">
    <property type="entry name" value="AAA_lid_NorR"/>
</dbReference>
<evidence type="ECO:0000256" key="6">
    <source>
        <dbReference type="ARBA" id="ARBA00023012"/>
    </source>
</evidence>
<dbReference type="InterPro" id="IPR025943">
    <property type="entry name" value="Sigma_54_int_dom_ATP-bd_2"/>
</dbReference>
<keyword evidence="7" id="KW-0805">Transcription regulation</keyword>
<dbReference type="InterPro" id="IPR002078">
    <property type="entry name" value="Sigma_54_int"/>
</dbReference>
<keyword evidence="8" id="KW-0238">DNA-binding</keyword>
<dbReference type="Gene3D" id="1.10.8.60">
    <property type="match status" value="1"/>
</dbReference>
<evidence type="ECO:0000256" key="9">
    <source>
        <dbReference type="ARBA" id="ARBA00023159"/>
    </source>
</evidence>
<evidence type="ECO:0000256" key="10">
    <source>
        <dbReference type="ARBA" id="ARBA00023163"/>
    </source>
</evidence>
<evidence type="ECO:0000259" key="12">
    <source>
        <dbReference type="PROSITE" id="PS50045"/>
    </source>
</evidence>
<dbReference type="SMART" id="SM00382">
    <property type="entry name" value="AAA"/>
    <property type="match status" value="1"/>
</dbReference>
<organism evidence="14 15">
    <name type="scientific">Tectimicrobiota bacterium</name>
    <dbReference type="NCBI Taxonomy" id="2528274"/>
    <lineage>
        <taxon>Bacteria</taxon>
        <taxon>Pseudomonadati</taxon>
        <taxon>Nitrospinota/Tectimicrobiota group</taxon>
        <taxon>Candidatus Tectimicrobiota</taxon>
    </lineage>
</organism>
<feature type="domain" description="Sigma-54 factor interaction" evidence="12">
    <location>
        <begin position="144"/>
        <end position="373"/>
    </location>
</feature>
<dbReference type="FunFam" id="3.40.50.2300:FF:000018">
    <property type="entry name" value="DNA-binding transcriptional regulator NtrC"/>
    <property type="match status" value="1"/>
</dbReference>
<reference evidence="14" key="1">
    <citation type="submission" date="2020-07" db="EMBL/GenBank/DDBJ databases">
        <title>Huge and variable diversity of episymbiotic CPR bacteria and DPANN archaea in groundwater ecosystems.</title>
        <authorList>
            <person name="He C.Y."/>
            <person name="Keren R."/>
            <person name="Whittaker M."/>
            <person name="Farag I.F."/>
            <person name="Doudna J."/>
            <person name="Cate J.H.D."/>
            <person name="Banfield J.F."/>
        </authorList>
    </citation>
    <scope>NUCLEOTIDE SEQUENCE</scope>
    <source>
        <strain evidence="14">NC_groundwater_717_Ag_S-0.2um_59_8</strain>
    </source>
</reference>
<name>A0A932LZK5_UNCTE</name>